<dbReference type="Pfam" id="PF01638">
    <property type="entry name" value="HxlR"/>
    <property type="match status" value="1"/>
</dbReference>
<name>A0ABD5VGQ4_9EURY</name>
<gene>
    <name evidence="5" type="ORF">ACFQGB_15390</name>
</gene>
<dbReference type="InterPro" id="IPR011991">
    <property type="entry name" value="ArsR-like_HTH"/>
</dbReference>
<keyword evidence="6" id="KW-1185">Reference proteome</keyword>
<dbReference type="PANTHER" id="PTHR33204:SF18">
    <property type="entry name" value="TRANSCRIPTIONAL REGULATORY PROTEIN"/>
    <property type="match status" value="1"/>
</dbReference>
<evidence type="ECO:0000256" key="3">
    <source>
        <dbReference type="ARBA" id="ARBA00023163"/>
    </source>
</evidence>
<evidence type="ECO:0000256" key="2">
    <source>
        <dbReference type="ARBA" id="ARBA00023125"/>
    </source>
</evidence>
<protein>
    <submittedName>
        <fullName evidence="5">Winged helix-turn-helix transcriptional regulator</fullName>
    </submittedName>
</protein>
<evidence type="ECO:0000313" key="6">
    <source>
        <dbReference type="Proteomes" id="UP001596395"/>
    </source>
</evidence>
<dbReference type="SUPFAM" id="SSF46785">
    <property type="entry name" value="Winged helix' DNA-binding domain"/>
    <property type="match status" value="1"/>
</dbReference>
<organism evidence="5 6">
    <name type="scientific">Halorubellus litoreus</name>
    <dbReference type="NCBI Taxonomy" id="755308"/>
    <lineage>
        <taxon>Archaea</taxon>
        <taxon>Methanobacteriati</taxon>
        <taxon>Methanobacteriota</taxon>
        <taxon>Stenosarchaea group</taxon>
        <taxon>Halobacteria</taxon>
        <taxon>Halobacteriales</taxon>
        <taxon>Halorubellaceae</taxon>
        <taxon>Halorubellus</taxon>
    </lineage>
</organism>
<sequence>MSEEEQSSTAPAEERLPVWCAGEDWCPITTTATLIGKKWHPVILHRLMEGGPAGFNELEVRVDGISSKVLSESLDDLEEHGLVDRDIVSEKPVRVQYSLTDLGASLDSVVYAMRDWGNEHLEEPADADGG</sequence>
<dbReference type="CDD" id="cd00090">
    <property type="entry name" value="HTH_ARSR"/>
    <property type="match status" value="1"/>
</dbReference>
<keyword evidence="3" id="KW-0804">Transcription</keyword>
<accession>A0ABD5VGQ4</accession>
<dbReference type="Proteomes" id="UP001596395">
    <property type="component" value="Unassembled WGS sequence"/>
</dbReference>
<comment type="caution">
    <text evidence="5">The sequence shown here is derived from an EMBL/GenBank/DDBJ whole genome shotgun (WGS) entry which is preliminary data.</text>
</comment>
<dbReference type="AlphaFoldDB" id="A0ABD5VGQ4"/>
<reference evidence="5 6" key="1">
    <citation type="journal article" date="2019" name="Int. J. Syst. Evol. Microbiol.">
        <title>The Global Catalogue of Microorganisms (GCM) 10K type strain sequencing project: providing services to taxonomists for standard genome sequencing and annotation.</title>
        <authorList>
            <consortium name="The Broad Institute Genomics Platform"/>
            <consortium name="The Broad Institute Genome Sequencing Center for Infectious Disease"/>
            <person name="Wu L."/>
            <person name="Ma J."/>
        </authorList>
    </citation>
    <scope>NUCLEOTIDE SEQUENCE [LARGE SCALE GENOMIC DNA]</scope>
    <source>
        <strain evidence="5 6">GX26</strain>
    </source>
</reference>
<dbReference type="PROSITE" id="PS51118">
    <property type="entry name" value="HTH_HXLR"/>
    <property type="match status" value="1"/>
</dbReference>
<feature type="domain" description="HTH hxlR-type" evidence="4">
    <location>
        <begin position="26"/>
        <end position="125"/>
    </location>
</feature>
<keyword evidence="1" id="KW-0805">Transcription regulation</keyword>
<dbReference type="PANTHER" id="PTHR33204">
    <property type="entry name" value="TRANSCRIPTIONAL REGULATOR, MARR FAMILY"/>
    <property type="match status" value="1"/>
</dbReference>
<evidence type="ECO:0000259" key="4">
    <source>
        <dbReference type="PROSITE" id="PS51118"/>
    </source>
</evidence>
<dbReference type="InterPro" id="IPR036388">
    <property type="entry name" value="WH-like_DNA-bd_sf"/>
</dbReference>
<dbReference type="RefSeq" id="WP_336351200.1">
    <property type="nucleotide sequence ID" value="NZ_JAZAQL010000003.1"/>
</dbReference>
<evidence type="ECO:0000313" key="5">
    <source>
        <dbReference type="EMBL" id="MFC6954246.1"/>
    </source>
</evidence>
<dbReference type="EMBL" id="JBHSXN010000003">
    <property type="protein sequence ID" value="MFC6954246.1"/>
    <property type="molecule type" value="Genomic_DNA"/>
</dbReference>
<dbReference type="Gene3D" id="1.10.10.10">
    <property type="entry name" value="Winged helix-like DNA-binding domain superfamily/Winged helix DNA-binding domain"/>
    <property type="match status" value="1"/>
</dbReference>
<keyword evidence="2" id="KW-0238">DNA-binding</keyword>
<dbReference type="InterPro" id="IPR002577">
    <property type="entry name" value="HTH_HxlR"/>
</dbReference>
<evidence type="ECO:0000256" key="1">
    <source>
        <dbReference type="ARBA" id="ARBA00023015"/>
    </source>
</evidence>
<dbReference type="InterPro" id="IPR036390">
    <property type="entry name" value="WH_DNA-bd_sf"/>
</dbReference>
<dbReference type="GO" id="GO:0003677">
    <property type="term" value="F:DNA binding"/>
    <property type="evidence" value="ECO:0007669"/>
    <property type="project" value="UniProtKB-KW"/>
</dbReference>
<proteinExistence type="predicted"/>